<dbReference type="EMBL" id="RAPO01000001">
    <property type="protein sequence ID" value="RKD97527.1"/>
    <property type="molecule type" value="Genomic_DNA"/>
</dbReference>
<keyword evidence="3 6" id="KW-0812">Transmembrane</keyword>
<dbReference type="InterPro" id="IPR005226">
    <property type="entry name" value="UPF0014_fam"/>
</dbReference>
<keyword evidence="8" id="KW-1185">Reference proteome</keyword>
<keyword evidence="5 6" id="KW-0472">Membrane</keyword>
<evidence type="ECO:0000256" key="6">
    <source>
        <dbReference type="SAM" id="Phobius"/>
    </source>
</evidence>
<dbReference type="RefSeq" id="WP_245977495.1">
    <property type="nucleotide sequence ID" value="NZ_RAPO01000001.1"/>
</dbReference>
<sequence>MTPSSAVTASAIASGLTLATASAGEDALATLFEHATDSAVVTGFVQIGIAIVLAVLVLLVTYVRDMGFGRELATTAGRGFVQILAAGAVIGTLLAAHLAWASVVLTFMIVAAAWISHKRGAAIPGAFRASLLAIAVSSGLVIGSMALVAVIEQTMRDLIVIGSMVIAMAMKTNSLTLERFTGEISANRAEIEAALSVGAPPDCVVGEYVSTSVYAALVPVLDKIKSLGIVSIPGLMSGMIVAGANPIYAAQYQFAIMLLLFAAGALTSMSSTLLVSRYVFTDAKQLDDGVLEAIDA</sequence>
<reference evidence="7 8" key="1">
    <citation type="submission" date="2018-09" db="EMBL/GenBank/DDBJ databases">
        <title>Genomic Encyclopedia of Archaeal and Bacterial Type Strains, Phase II (KMG-II): from individual species to whole genera.</title>
        <authorList>
            <person name="Goeker M."/>
        </authorList>
    </citation>
    <scope>NUCLEOTIDE SEQUENCE [LARGE SCALE GENOMIC DNA]</scope>
    <source>
        <strain evidence="7 8">DSM 13151</strain>
    </source>
</reference>
<dbReference type="Proteomes" id="UP000283805">
    <property type="component" value="Unassembled WGS sequence"/>
</dbReference>
<proteinExistence type="inferred from homology"/>
<dbReference type="PANTHER" id="PTHR30028:SF0">
    <property type="entry name" value="PROTEIN ALUMINUM SENSITIVE 3"/>
    <property type="match status" value="1"/>
</dbReference>
<gene>
    <name evidence="7" type="ORF">ATJ93_0515</name>
</gene>
<feature type="transmembrane region" description="Helical" evidence="6">
    <location>
        <begin position="39"/>
        <end position="63"/>
    </location>
</feature>
<evidence type="ECO:0000256" key="4">
    <source>
        <dbReference type="ARBA" id="ARBA00022989"/>
    </source>
</evidence>
<feature type="transmembrane region" description="Helical" evidence="6">
    <location>
        <begin position="254"/>
        <end position="275"/>
    </location>
</feature>
<evidence type="ECO:0000256" key="3">
    <source>
        <dbReference type="ARBA" id="ARBA00022692"/>
    </source>
</evidence>
<evidence type="ECO:0000256" key="1">
    <source>
        <dbReference type="ARBA" id="ARBA00004141"/>
    </source>
</evidence>
<evidence type="ECO:0000256" key="5">
    <source>
        <dbReference type="ARBA" id="ARBA00023136"/>
    </source>
</evidence>
<dbReference type="AlphaFoldDB" id="A0A419WQ38"/>
<feature type="transmembrane region" description="Helical" evidence="6">
    <location>
        <begin position="227"/>
        <end position="248"/>
    </location>
</feature>
<evidence type="ECO:0000313" key="7">
    <source>
        <dbReference type="EMBL" id="RKD97527.1"/>
    </source>
</evidence>
<comment type="similarity">
    <text evidence="2">Belongs to the UPF0014 family.</text>
</comment>
<comment type="subcellular location">
    <subcellularLocation>
        <location evidence="1">Membrane</location>
        <topology evidence="1">Multi-pass membrane protein</topology>
    </subcellularLocation>
</comment>
<evidence type="ECO:0000313" key="8">
    <source>
        <dbReference type="Proteomes" id="UP000283805"/>
    </source>
</evidence>
<dbReference type="PANTHER" id="PTHR30028">
    <property type="entry name" value="UPF0014 INNER MEMBRANE PROTEIN YBBM-RELATED"/>
    <property type="match status" value="1"/>
</dbReference>
<feature type="transmembrane region" description="Helical" evidence="6">
    <location>
        <begin position="127"/>
        <end position="151"/>
    </location>
</feature>
<organism evidence="7 8">
    <name type="scientific">Halopiger aswanensis</name>
    <dbReference type="NCBI Taxonomy" id="148449"/>
    <lineage>
        <taxon>Archaea</taxon>
        <taxon>Methanobacteriati</taxon>
        <taxon>Methanobacteriota</taxon>
        <taxon>Stenosarchaea group</taxon>
        <taxon>Halobacteria</taxon>
        <taxon>Halobacteriales</taxon>
        <taxon>Natrialbaceae</taxon>
        <taxon>Halopiger</taxon>
    </lineage>
</organism>
<accession>A0A419WQ38</accession>
<dbReference type="GO" id="GO:0005886">
    <property type="term" value="C:plasma membrane"/>
    <property type="evidence" value="ECO:0007669"/>
    <property type="project" value="TreeGrafter"/>
</dbReference>
<name>A0A419WQ38_9EURY</name>
<protein>
    <submittedName>
        <fullName evidence="7">Putative ABC transport system permease protein</fullName>
    </submittedName>
</protein>
<feature type="transmembrane region" description="Helical" evidence="6">
    <location>
        <begin position="83"/>
        <end position="115"/>
    </location>
</feature>
<comment type="caution">
    <text evidence="7">The sequence shown here is derived from an EMBL/GenBank/DDBJ whole genome shotgun (WGS) entry which is preliminary data.</text>
</comment>
<dbReference type="Pfam" id="PF03649">
    <property type="entry name" value="UPF0014"/>
    <property type="match status" value="1"/>
</dbReference>
<keyword evidence="4 6" id="KW-1133">Transmembrane helix</keyword>
<evidence type="ECO:0000256" key="2">
    <source>
        <dbReference type="ARBA" id="ARBA00005268"/>
    </source>
</evidence>